<dbReference type="STRING" id="530564.Psta_1158"/>
<dbReference type="HOGENOM" id="CLU_1873701_0_0_0"/>
<dbReference type="KEGG" id="psl:Psta_1158"/>
<protein>
    <recommendedName>
        <fullName evidence="1">DUF6896 domain-containing protein</fullName>
    </recommendedName>
</protein>
<dbReference type="AlphaFoldDB" id="D2R913"/>
<gene>
    <name evidence="2" type="ordered locus">Psta_1158</name>
</gene>
<dbReference type="InterPro" id="IPR054191">
    <property type="entry name" value="DUF6896"/>
</dbReference>
<keyword evidence="3" id="KW-1185">Reference proteome</keyword>
<dbReference type="EMBL" id="CP001848">
    <property type="protein sequence ID" value="ADB15840.1"/>
    <property type="molecule type" value="Genomic_DNA"/>
</dbReference>
<feature type="domain" description="DUF6896" evidence="1">
    <location>
        <begin position="4"/>
        <end position="133"/>
    </location>
</feature>
<name>D2R913_PIRSD</name>
<dbReference type="Proteomes" id="UP000001887">
    <property type="component" value="Chromosome"/>
</dbReference>
<proteinExistence type="predicted"/>
<evidence type="ECO:0000313" key="3">
    <source>
        <dbReference type="Proteomes" id="UP000001887"/>
    </source>
</evidence>
<reference evidence="2 3" key="1">
    <citation type="journal article" date="2009" name="Stand. Genomic Sci.">
        <title>Complete genome sequence of Pirellula staleyi type strain (ATCC 27377).</title>
        <authorList>
            <person name="Clum A."/>
            <person name="Tindall B.J."/>
            <person name="Sikorski J."/>
            <person name="Ivanova N."/>
            <person name="Mavrommatis K."/>
            <person name="Lucas S."/>
            <person name="Glavina del Rio T."/>
            <person name="Nolan M."/>
            <person name="Chen F."/>
            <person name="Tice H."/>
            <person name="Pitluck S."/>
            <person name="Cheng J.F."/>
            <person name="Chertkov O."/>
            <person name="Brettin T."/>
            <person name="Han C."/>
            <person name="Detter J.C."/>
            <person name="Kuske C."/>
            <person name="Bruce D."/>
            <person name="Goodwin L."/>
            <person name="Ovchinikova G."/>
            <person name="Pati A."/>
            <person name="Mikhailova N."/>
            <person name="Chen A."/>
            <person name="Palaniappan K."/>
            <person name="Land M."/>
            <person name="Hauser L."/>
            <person name="Chang Y.J."/>
            <person name="Jeffries C.D."/>
            <person name="Chain P."/>
            <person name="Rohde M."/>
            <person name="Goker M."/>
            <person name="Bristow J."/>
            <person name="Eisen J.A."/>
            <person name="Markowitz V."/>
            <person name="Hugenholtz P."/>
            <person name="Kyrpides N.C."/>
            <person name="Klenk H.P."/>
            <person name="Lapidus A."/>
        </authorList>
    </citation>
    <scope>NUCLEOTIDE SEQUENCE [LARGE SCALE GENOMIC DNA]</scope>
    <source>
        <strain evidence="3">ATCC 27377 / DSM 6068 / ICPB 4128</strain>
    </source>
</reference>
<sequence>MNTSILNTFLSDQRRAKRLVSDKLGIPENIRALDWAVHSCELRKSYDVCPFANVFRIHGYGLEIQVDDLHVDFDYSEQGLADGFDSWRIFVYIMAGRFDNRGTDKHISDRVDGWFDELIQLGRIEKRDNLYYLKHQPATSAEKAVNGNCR</sequence>
<organism evidence="2 3">
    <name type="scientific">Pirellula staleyi (strain ATCC 27377 / DSM 6068 / ICPB 4128)</name>
    <name type="common">Pirella staleyi</name>
    <dbReference type="NCBI Taxonomy" id="530564"/>
    <lineage>
        <taxon>Bacteria</taxon>
        <taxon>Pseudomonadati</taxon>
        <taxon>Planctomycetota</taxon>
        <taxon>Planctomycetia</taxon>
        <taxon>Pirellulales</taxon>
        <taxon>Pirellulaceae</taxon>
        <taxon>Pirellula</taxon>
    </lineage>
</organism>
<accession>D2R913</accession>
<evidence type="ECO:0000259" key="1">
    <source>
        <dbReference type="Pfam" id="PF21837"/>
    </source>
</evidence>
<evidence type="ECO:0000313" key="2">
    <source>
        <dbReference type="EMBL" id="ADB15840.1"/>
    </source>
</evidence>
<dbReference type="Pfam" id="PF21837">
    <property type="entry name" value="DUF6896"/>
    <property type="match status" value="1"/>
</dbReference>